<organism evidence="2 3">
    <name type="scientific">Ceratobasidium theobromae</name>
    <dbReference type="NCBI Taxonomy" id="1582974"/>
    <lineage>
        <taxon>Eukaryota</taxon>
        <taxon>Fungi</taxon>
        <taxon>Dikarya</taxon>
        <taxon>Basidiomycota</taxon>
        <taxon>Agaricomycotina</taxon>
        <taxon>Agaricomycetes</taxon>
        <taxon>Cantharellales</taxon>
        <taxon>Ceratobasidiaceae</taxon>
        <taxon>Ceratobasidium</taxon>
    </lineage>
</organism>
<dbReference type="OrthoDB" id="2678231at2759"/>
<gene>
    <name evidence="2" type="ORF">CTheo_895</name>
</gene>
<feature type="region of interest" description="Disordered" evidence="1">
    <location>
        <begin position="17"/>
        <end position="71"/>
    </location>
</feature>
<reference evidence="2 3" key="1">
    <citation type="journal article" date="2019" name="Fungal Biol. Biotechnol.">
        <title>Draft genome sequence of fastidious pathogen Ceratobasidium theobromae, which causes vascular-streak dieback in Theobroma cacao.</title>
        <authorList>
            <person name="Ali S.S."/>
            <person name="Asman A."/>
            <person name="Shao J."/>
            <person name="Firmansyah A.P."/>
            <person name="Susilo A.W."/>
            <person name="Rosmana A."/>
            <person name="McMahon P."/>
            <person name="Junaid M."/>
            <person name="Guest D."/>
            <person name="Kheng T.Y."/>
            <person name="Meinhardt L.W."/>
            <person name="Bailey B.A."/>
        </authorList>
    </citation>
    <scope>NUCLEOTIDE SEQUENCE [LARGE SCALE GENOMIC DNA]</scope>
    <source>
        <strain evidence="2 3">CT2</strain>
    </source>
</reference>
<keyword evidence="3" id="KW-1185">Reference proteome</keyword>
<name>A0A5N5QWW7_9AGAM</name>
<evidence type="ECO:0000256" key="1">
    <source>
        <dbReference type="SAM" id="MobiDB-lite"/>
    </source>
</evidence>
<dbReference type="AlphaFoldDB" id="A0A5N5QWW7"/>
<evidence type="ECO:0000313" key="2">
    <source>
        <dbReference type="EMBL" id="KAB5595657.1"/>
    </source>
</evidence>
<sequence length="322" mass="35672">MTRTSISTPKLARIDAKQAYDSKTRSRISLFARSPHPFKPIRSAKASSVRSGRSSKHGIANGDIAERKGSRHATDGLAQVSAANAHYRGVSGMRNKGLDHSGTPPHGGIALVERGEPENEELGTYQDSDHDQESDEEWQDERTLIDGLMGFDDQSIHDRTKRQEALTDALRGHFSSLSISIKQDLYDAVVPVIDDVSTAIRRVQQGPDSEYKDGFLAFNQTANGNLAAVRVLNEQFGQLGEQSLTRLKHVVGRIETERARRAELCSSFKEQYMEICRERLTQVAGQDLDQAAAAVEMRAQVIINGKDKDKAKMRQKILKAFA</sequence>
<dbReference type="EMBL" id="SSOP01000007">
    <property type="protein sequence ID" value="KAB5595657.1"/>
    <property type="molecule type" value="Genomic_DNA"/>
</dbReference>
<accession>A0A5N5QWW7</accession>
<evidence type="ECO:0000313" key="3">
    <source>
        <dbReference type="Proteomes" id="UP000383932"/>
    </source>
</evidence>
<proteinExistence type="predicted"/>
<comment type="caution">
    <text evidence="2">The sequence shown here is derived from an EMBL/GenBank/DDBJ whole genome shotgun (WGS) entry which is preliminary data.</text>
</comment>
<dbReference type="Proteomes" id="UP000383932">
    <property type="component" value="Unassembled WGS sequence"/>
</dbReference>
<protein>
    <submittedName>
        <fullName evidence="2">Uncharacterized protein</fullName>
    </submittedName>
</protein>